<dbReference type="HOGENOM" id="CLU_2830914_0_0_1"/>
<dbReference type="Proteomes" id="UP000008177">
    <property type="component" value="Unplaced contigs"/>
</dbReference>
<feature type="region of interest" description="Disordered" evidence="1">
    <location>
        <begin position="1"/>
        <end position="21"/>
    </location>
</feature>
<sequence>MSVELSRGRHKKQFNGKNVSHAGRSKGEDVMAFLSFLIYVSRRMKVVSLAAQPRKRKNVKVDGLVC</sequence>
<name>G2Y8Y3_BOTF4</name>
<evidence type="ECO:0000313" key="2">
    <source>
        <dbReference type="EMBL" id="CCD49059.1"/>
    </source>
</evidence>
<dbReference type="AlphaFoldDB" id="G2Y8Y3"/>
<evidence type="ECO:0000313" key="3">
    <source>
        <dbReference type="Proteomes" id="UP000008177"/>
    </source>
</evidence>
<proteinExistence type="predicted"/>
<accession>G2Y8Y3</accession>
<reference evidence="3" key="1">
    <citation type="journal article" date="2011" name="PLoS Genet.">
        <title>Genomic analysis of the necrotrophic fungal pathogens Sclerotinia sclerotiorum and Botrytis cinerea.</title>
        <authorList>
            <person name="Amselem J."/>
            <person name="Cuomo C.A."/>
            <person name="van Kan J.A."/>
            <person name="Viaud M."/>
            <person name="Benito E.P."/>
            <person name="Couloux A."/>
            <person name="Coutinho P.M."/>
            <person name="de Vries R.P."/>
            <person name="Dyer P.S."/>
            <person name="Fillinger S."/>
            <person name="Fournier E."/>
            <person name="Gout L."/>
            <person name="Hahn M."/>
            <person name="Kohn L."/>
            <person name="Lapalu N."/>
            <person name="Plummer K.M."/>
            <person name="Pradier J.M."/>
            <person name="Quevillon E."/>
            <person name="Sharon A."/>
            <person name="Simon A."/>
            <person name="ten Have A."/>
            <person name="Tudzynski B."/>
            <person name="Tudzynski P."/>
            <person name="Wincker P."/>
            <person name="Andrew M."/>
            <person name="Anthouard V."/>
            <person name="Beever R.E."/>
            <person name="Beffa R."/>
            <person name="Benoit I."/>
            <person name="Bouzid O."/>
            <person name="Brault B."/>
            <person name="Chen Z."/>
            <person name="Choquer M."/>
            <person name="Collemare J."/>
            <person name="Cotton P."/>
            <person name="Danchin E.G."/>
            <person name="Da Silva C."/>
            <person name="Gautier A."/>
            <person name="Giraud C."/>
            <person name="Giraud T."/>
            <person name="Gonzalez C."/>
            <person name="Grossetete S."/>
            <person name="Guldener U."/>
            <person name="Henrissat B."/>
            <person name="Howlett B.J."/>
            <person name="Kodira C."/>
            <person name="Kretschmer M."/>
            <person name="Lappartient A."/>
            <person name="Leroch M."/>
            <person name="Levis C."/>
            <person name="Mauceli E."/>
            <person name="Neuveglise C."/>
            <person name="Oeser B."/>
            <person name="Pearson M."/>
            <person name="Poulain J."/>
            <person name="Poussereau N."/>
            <person name="Quesneville H."/>
            <person name="Rascle C."/>
            <person name="Schumacher J."/>
            <person name="Segurens B."/>
            <person name="Sexton A."/>
            <person name="Silva E."/>
            <person name="Sirven C."/>
            <person name="Soanes D.M."/>
            <person name="Talbot N.J."/>
            <person name="Templeton M."/>
            <person name="Yandava C."/>
            <person name="Yarden O."/>
            <person name="Zeng Q."/>
            <person name="Rollins J.A."/>
            <person name="Lebrun M.H."/>
            <person name="Dickman M."/>
        </authorList>
    </citation>
    <scope>NUCLEOTIDE SEQUENCE [LARGE SCALE GENOMIC DNA]</scope>
    <source>
        <strain evidence="3">T4</strain>
    </source>
</reference>
<organism evidence="2 3">
    <name type="scientific">Botryotinia fuckeliana (strain T4)</name>
    <name type="common">Noble rot fungus</name>
    <name type="synonym">Botrytis cinerea</name>
    <dbReference type="NCBI Taxonomy" id="999810"/>
    <lineage>
        <taxon>Eukaryota</taxon>
        <taxon>Fungi</taxon>
        <taxon>Dikarya</taxon>
        <taxon>Ascomycota</taxon>
        <taxon>Pezizomycotina</taxon>
        <taxon>Leotiomycetes</taxon>
        <taxon>Helotiales</taxon>
        <taxon>Sclerotiniaceae</taxon>
        <taxon>Botrytis</taxon>
    </lineage>
</organism>
<evidence type="ECO:0000256" key="1">
    <source>
        <dbReference type="SAM" id="MobiDB-lite"/>
    </source>
</evidence>
<dbReference type="EMBL" id="FQ790300">
    <property type="protein sequence ID" value="CCD49059.1"/>
    <property type="molecule type" value="Genomic_DNA"/>
</dbReference>
<gene>
    <name evidence="2" type="ORF">BofuT4_uP029350.1</name>
</gene>
<dbReference type="InParanoid" id="G2Y8Y3"/>
<protein>
    <submittedName>
        <fullName evidence="2">Uncharacterized protein</fullName>
    </submittedName>
</protein>